<accession>A0A3N0YC72</accession>
<protein>
    <submittedName>
        <fullName evidence="3">Ribonuclease inhibitor</fullName>
    </submittedName>
</protein>
<keyword evidence="1" id="KW-0433">Leucine-rich repeat</keyword>
<dbReference type="PANTHER" id="PTHR24106">
    <property type="entry name" value="NACHT, LRR AND CARD DOMAINS-CONTAINING"/>
    <property type="match status" value="1"/>
</dbReference>
<gene>
    <name evidence="3" type="ORF">DPX16_0711</name>
</gene>
<sequence length="276" mass="31769">MPTEFCFDRDLLTLSNSLSACSITEKQCVILTSALKSNPSHLRDLNLSCNNLGNTGVKHLCDVLKDSHCKLERLSLQRCGITDVSSLTQSLTNSEALQFLKDLDLSWNKIGDSQQRLRDVLRDSNCDLSYKEKQRVLQAAWSKKDIRINDRRIYFDEDFTADVYRERTMYRSVRKQLQERNIKSRILFPAKLKLYLQDGKTKTFVTPREAADGLQEFGVTMEALQKEPDWETALRAAGWHSPRSRSRRVPFGEVTASVTTFRQSLDKYGMDKTKDK</sequence>
<name>A0A3N0YC72_ANAGA</name>
<evidence type="ECO:0000256" key="2">
    <source>
        <dbReference type="ARBA" id="ARBA00022737"/>
    </source>
</evidence>
<dbReference type="SUPFAM" id="SSF52047">
    <property type="entry name" value="RNI-like"/>
    <property type="match status" value="1"/>
</dbReference>
<dbReference type="InterPro" id="IPR032675">
    <property type="entry name" value="LRR_dom_sf"/>
</dbReference>
<dbReference type="EMBL" id="RJVU01047155">
    <property type="protein sequence ID" value="ROL43817.1"/>
    <property type="molecule type" value="Genomic_DNA"/>
</dbReference>
<dbReference type="Gene3D" id="3.80.10.10">
    <property type="entry name" value="Ribonuclease Inhibitor"/>
    <property type="match status" value="1"/>
</dbReference>
<proteinExistence type="predicted"/>
<keyword evidence="4" id="KW-1185">Reference proteome</keyword>
<reference evidence="3 4" key="1">
    <citation type="submission" date="2018-10" db="EMBL/GenBank/DDBJ databases">
        <title>Genome assembly for a Yunnan-Guizhou Plateau 3E fish, Anabarilius grahami (Regan), and its evolutionary and genetic applications.</title>
        <authorList>
            <person name="Jiang W."/>
        </authorList>
    </citation>
    <scope>NUCLEOTIDE SEQUENCE [LARGE SCALE GENOMIC DNA]</scope>
    <source>
        <strain evidence="3">AG-KIZ</strain>
        <tissue evidence="3">Muscle</tissue>
    </source>
</reference>
<dbReference type="OrthoDB" id="120976at2759"/>
<dbReference type="InterPro" id="IPR001611">
    <property type="entry name" value="Leu-rich_rpt"/>
</dbReference>
<evidence type="ECO:0000256" key="1">
    <source>
        <dbReference type="ARBA" id="ARBA00022614"/>
    </source>
</evidence>
<dbReference type="SMART" id="SM00368">
    <property type="entry name" value="LRR_RI"/>
    <property type="match status" value="3"/>
</dbReference>
<dbReference type="AlphaFoldDB" id="A0A3N0YC72"/>
<organism evidence="3 4">
    <name type="scientific">Anabarilius grahami</name>
    <name type="common">Kanglang fish</name>
    <name type="synonym">Barilius grahami</name>
    <dbReference type="NCBI Taxonomy" id="495550"/>
    <lineage>
        <taxon>Eukaryota</taxon>
        <taxon>Metazoa</taxon>
        <taxon>Chordata</taxon>
        <taxon>Craniata</taxon>
        <taxon>Vertebrata</taxon>
        <taxon>Euteleostomi</taxon>
        <taxon>Actinopterygii</taxon>
        <taxon>Neopterygii</taxon>
        <taxon>Teleostei</taxon>
        <taxon>Ostariophysi</taxon>
        <taxon>Cypriniformes</taxon>
        <taxon>Xenocyprididae</taxon>
        <taxon>Xenocypridinae</taxon>
        <taxon>Xenocypridinae incertae sedis</taxon>
        <taxon>Anabarilius</taxon>
    </lineage>
</organism>
<keyword evidence="2" id="KW-0677">Repeat</keyword>
<dbReference type="Gene3D" id="3.30.250.20">
    <property type="entry name" value="L1 transposable element, C-terminal domain"/>
    <property type="match status" value="1"/>
</dbReference>
<dbReference type="Pfam" id="PF13516">
    <property type="entry name" value="LRR_6"/>
    <property type="match status" value="3"/>
</dbReference>
<evidence type="ECO:0000313" key="3">
    <source>
        <dbReference type="EMBL" id="ROL43817.1"/>
    </source>
</evidence>
<comment type="caution">
    <text evidence="3">The sequence shown here is derived from an EMBL/GenBank/DDBJ whole genome shotgun (WGS) entry which is preliminary data.</text>
</comment>
<evidence type="ECO:0000313" key="4">
    <source>
        <dbReference type="Proteomes" id="UP000281406"/>
    </source>
</evidence>
<dbReference type="Proteomes" id="UP000281406">
    <property type="component" value="Unassembled WGS sequence"/>
</dbReference>
<dbReference type="InterPro" id="IPR042566">
    <property type="entry name" value="L1_C"/>
</dbReference>
<dbReference type="InterPro" id="IPR051261">
    <property type="entry name" value="NLR"/>
</dbReference>